<evidence type="ECO:0000313" key="1">
    <source>
        <dbReference type="EMBL" id="MPN52776.1"/>
    </source>
</evidence>
<dbReference type="AlphaFoldDB" id="A0A645INZ6"/>
<protein>
    <submittedName>
        <fullName evidence="1">Uncharacterized protein</fullName>
    </submittedName>
</protein>
<gene>
    <name evidence="1" type="ORF">SDC9_200439</name>
</gene>
<organism evidence="1">
    <name type="scientific">bioreactor metagenome</name>
    <dbReference type="NCBI Taxonomy" id="1076179"/>
    <lineage>
        <taxon>unclassified sequences</taxon>
        <taxon>metagenomes</taxon>
        <taxon>ecological metagenomes</taxon>
    </lineage>
</organism>
<name>A0A645INZ6_9ZZZZ</name>
<accession>A0A645INZ6</accession>
<reference evidence="1" key="1">
    <citation type="submission" date="2019-08" db="EMBL/GenBank/DDBJ databases">
        <authorList>
            <person name="Kucharzyk K."/>
            <person name="Murdoch R.W."/>
            <person name="Higgins S."/>
            <person name="Loffler F."/>
        </authorList>
    </citation>
    <scope>NUCLEOTIDE SEQUENCE</scope>
</reference>
<comment type="caution">
    <text evidence="1">The sequence shown here is derived from an EMBL/GenBank/DDBJ whole genome shotgun (WGS) entry which is preliminary data.</text>
</comment>
<sequence>MCNGIIALALAVAVHRLVLVAHPKKRGFQNVESARQNQIFKVRQKVCHQQIADMKAIGIGIGCDDDLAVPEPLHPVLNAQGDHHVVQLGILVDFRLLLAVDIHNLAPEAEHRLGHDITRLGDGPRSTIALGQEDHGLFTLLLMGGTLA</sequence>
<dbReference type="EMBL" id="VSSQ01119196">
    <property type="protein sequence ID" value="MPN52776.1"/>
    <property type="molecule type" value="Genomic_DNA"/>
</dbReference>
<proteinExistence type="predicted"/>